<dbReference type="Proteomes" id="UP000195106">
    <property type="component" value="Unassembled WGS sequence"/>
</dbReference>
<protein>
    <submittedName>
        <fullName evidence="2">AIPR protein</fullName>
    </submittedName>
</protein>
<organism evidence="2 3">
    <name type="scientific">Clavibacter michiganensis</name>
    <dbReference type="NCBI Taxonomy" id="28447"/>
    <lineage>
        <taxon>Bacteria</taxon>
        <taxon>Bacillati</taxon>
        <taxon>Actinomycetota</taxon>
        <taxon>Actinomycetes</taxon>
        <taxon>Micrococcales</taxon>
        <taxon>Microbacteriaceae</taxon>
        <taxon>Clavibacter</taxon>
    </lineage>
</organism>
<proteinExistence type="predicted"/>
<feature type="domain" description="Abortive phage infection protein C-terminal" evidence="1">
    <location>
        <begin position="229"/>
        <end position="399"/>
    </location>
</feature>
<dbReference type="EMBL" id="MDHJ01000001">
    <property type="protein sequence ID" value="OUE10440.1"/>
    <property type="molecule type" value="Genomic_DNA"/>
</dbReference>
<comment type="caution">
    <text evidence="2">The sequence shown here is derived from an EMBL/GenBank/DDBJ whole genome shotgun (WGS) entry which is preliminary data.</text>
</comment>
<dbReference type="InterPro" id="IPR018891">
    <property type="entry name" value="AIPR_C"/>
</dbReference>
<evidence type="ECO:0000259" key="1">
    <source>
        <dbReference type="Pfam" id="PF10592"/>
    </source>
</evidence>
<dbReference type="AlphaFoldDB" id="A0A251XY66"/>
<gene>
    <name evidence="2" type="ORF">CMsap09_15965</name>
</gene>
<evidence type="ECO:0000313" key="3">
    <source>
        <dbReference type="Proteomes" id="UP000195106"/>
    </source>
</evidence>
<name>A0A251XY66_9MICO</name>
<reference evidence="2 3" key="1">
    <citation type="submission" date="2016-08" db="EMBL/GenBank/DDBJ databases">
        <title>Genome sequence of Clavibacter michiganensis spp. strain CASJ009.</title>
        <authorList>
            <person name="Thapa S.P."/>
            <person name="Coaker G."/>
        </authorList>
    </citation>
    <scope>NUCLEOTIDE SEQUENCE [LARGE SCALE GENOMIC DNA]</scope>
    <source>
        <strain evidence="2">CASJ009</strain>
    </source>
</reference>
<evidence type="ECO:0000313" key="2">
    <source>
        <dbReference type="EMBL" id="OUE10440.1"/>
    </source>
</evidence>
<sequence>MSALEGLTSPTLKKVLEPLEADGVNDKREQLILWIIRNQYGVGAEDSFASILDQRDIFPGVIVDAVLVTTRRDIVSPVYVIYEENPENLEARVAALVKALSASSSAESTLAKSNPQLRSLFEPATDRRITSEVTRLILCISSAEIPTRLRNRVTRRSSSAIDIDVIDSRFINALAEADLSPTTAMPTVHVAVDPRSILNLGMRDTMAIITPVSADQIANWDGVDDRRLFDLNVRHALGLNRVRKSLNQALRNRESADEFIAYHNGITAVCSDFRVTDGGIEVDGLSIVNGAQTVVAIHANAGHLAPGLRVLFKLVKAGPETDLAQNMAVRSNTQNPVTSRNLRALDEVQARLQAELGALGYVYTRRPNDKEAVGPVVRNDDVAQLLCSIYVRKPALAVKRQVLFESPLYEEIFPSNVDPARLIFATLLRKEVDSHKEEVPVAYQSAWALTALTLVNMAAEAMRDDSSAAQLLLSPGDAIRDSLQVQEVMSPFVNAAVSALRDREAAYSAKKQPDEFKIAFKQTRTLSDLAMQASKAYRRRRPSVNS</sequence>
<accession>A0A251XY66</accession>
<dbReference type="Pfam" id="PF10592">
    <property type="entry name" value="AIPR"/>
    <property type="match status" value="1"/>
</dbReference>